<dbReference type="AlphaFoldDB" id="A0A2N0PRG2"/>
<comment type="caution">
    <text evidence="1">The sequence shown here is derived from an EMBL/GenBank/DDBJ whole genome shotgun (WGS) entry which is preliminary data.</text>
</comment>
<evidence type="ECO:0008006" key="3">
    <source>
        <dbReference type="Google" id="ProtNLM"/>
    </source>
</evidence>
<dbReference type="VEuPathDB" id="FungiDB:FUN_006611"/>
<reference evidence="1 2" key="1">
    <citation type="submission" date="2016-04" db="EMBL/GenBank/DDBJ databases">
        <title>Genome analyses suggest a sexual origin of heterokaryosis in a supposedly ancient asexual fungus.</title>
        <authorList>
            <person name="Ropars J."/>
            <person name="Sedzielewska K."/>
            <person name="Noel J."/>
            <person name="Charron P."/>
            <person name="Farinelli L."/>
            <person name="Marton T."/>
            <person name="Kruger M."/>
            <person name="Pelin A."/>
            <person name="Brachmann A."/>
            <person name="Corradi N."/>
        </authorList>
    </citation>
    <scope>NUCLEOTIDE SEQUENCE [LARGE SCALE GENOMIC DNA]</scope>
    <source>
        <strain evidence="1 2">A5</strain>
    </source>
</reference>
<dbReference type="VEuPathDB" id="FungiDB:FUN_016304"/>
<protein>
    <recommendedName>
        <fullName evidence="3">Serine-threonine/tyrosine-protein kinase catalytic domain-containing protein</fullName>
    </recommendedName>
</protein>
<accession>A0A2N0PRG2</accession>
<dbReference type="Gene3D" id="1.10.510.10">
    <property type="entry name" value="Transferase(Phosphotransferase) domain 1"/>
    <property type="match status" value="1"/>
</dbReference>
<reference evidence="1 2" key="2">
    <citation type="submission" date="2017-09" db="EMBL/GenBank/DDBJ databases">
        <title>Extensive intraspecific genome diversity in a model arbuscular mycorrhizal fungus.</title>
        <authorList>
            <person name="Chen E.C."/>
            <person name="Morin E."/>
            <person name="Beaudet D."/>
            <person name="Noel J."/>
            <person name="Ndikumana S."/>
            <person name="Charron P."/>
            <person name="St-Onge C."/>
            <person name="Giorgi J."/>
            <person name="Grigoriev I.V."/>
            <person name="Roux C."/>
            <person name="Martin F.M."/>
            <person name="Corradi N."/>
        </authorList>
    </citation>
    <scope>NUCLEOTIDE SEQUENCE [LARGE SCALE GENOMIC DNA]</scope>
    <source>
        <strain evidence="1 2">A5</strain>
    </source>
</reference>
<dbReference type="SUPFAM" id="SSF56112">
    <property type="entry name" value="Protein kinase-like (PK-like)"/>
    <property type="match status" value="1"/>
</dbReference>
<evidence type="ECO:0000313" key="2">
    <source>
        <dbReference type="Proteomes" id="UP000232722"/>
    </source>
</evidence>
<name>A0A2N0PRG2_9GLOM</name>
<organism evidence="1 2">
    <name type="scientific">Rhizophagus irregularis</name>
    <dbReference type="NCBI Taxonomy" id="588596"/>
    <lineage>
        <taxon>Eukaryota</taxon>
        <taxon>Fungi</taxon>
        <taxon>Fungi incertae sedis</taxon>
        <taxon>Mucoromycota</taxon>
        <taxon>Glomeromycotina</taxon>
        <taxon>Glomeromycetes</taxon>
        <taxon>Glomerales</taxon>
        <taxon>Glomeraceae</taxon>
        <taxon>Rhizophagus</taxon>
    </lineage>
</organism>
<dbReference type="Proteomes" id="UP000232722">
    <property type="component" value="Unassembled WGS sequence"/>
</dbReference>
<gene>
    <name evidence="1" type="ORF">RhiirA5_474403</name>
</gene>
<dbReference type="EMBL" id="LLXJ01000466">
    <property type="protein sequence ID" value="PKC09379.1"/>
    <property type="molecule type" value="Genomic_DNA"/>
</dbReference>
<proteinExistence type="predicted"/>
<sequence length="333" mass="38882">MATVTSFGMKIITCPIGRTKSFWHSNIIRNKEWRNNHVIRAAIRTRNSAKPINWTPYSQFKDVKEMTKGEDTPECYANLMKSCWDPDPKKRPSIKDIRLTFGSWAFRGKNKVEFDQAESKRKKLIELKKIGPEFAEKYHSEAIYTSRPLSDLISKCSSTNSSSTISYDNKQDSNYISLNTVTKSLSSQNLSSKIQTCSASFDSNYISADLELDIDTERYKSKKKWYVISFKKYLKKRSSRCECNSVLEKSYVSQLEIALNNVHIAIEEYELLILMKRKSNCEFHGYRSQTRTEAREKLNRLFPKDMEVFKIVLDKLFIALNLNLKIYDFFKRC</sequence>
<evidence type="ECO:0000313" key="1">
    <source>
        <dbReference type="EMBL" id="PKC09379.1"/>
    </source>
</evidence>
<dbReference type="InterPro" id="IPR011009">
    <property type="entry name" value="Kinase-like_dom_sf"/>
</dbReference>